<keyword evidence="3 4" id="KW-0012">Acyltransferase</keyword>
<evidence type="ECO:0000256" key="2">
    <source>
        <dbReference type="ARBA" id="ARBA00022737"/>
    </source>
</evidence>
<feature type="binding site" evidence="4">
    <location>
        <position position="256"/>
    </location>
    <ligand>
        <name>1D-myo-inositol 2-(L-cysteinylamino)-2-deoxy-alpha-D-glucopyranoside</name>
        <dbReference type="ChEBI" id="CHEBI:58887"/>
    </ligand>
</feature>
<dbReference type="Proteomes" id="UP001501079">
    <property type="component" value="Unassembled WGS sequence"/>
</dbReference>
<protein>
    <recommendedName>
        <fullName evidence="4">Mycothiol acetyltransferase</fullName>
        <shortName evidence="4">MSH acetyltransferase</shortName>
        <ecNumber evidence="4">2.3.1.189</ecNumber>
    </recommendedName>
    <alternativeName>
        <fullName evidence="4">Mycothiol synthase</fullName>
    </alternativeName>
</protein>
<dbReference type="NCBIfam" id="TIGR03448">
    <property type="entry name" value="mycothiol_MshD"/>
    <property type="match status" value="1"/>
</dbReference>
<dbReference type="PANTHER" id="PTHR43617">
    <property type="entry name" value="L-AMINO ACID N-ACETYLTRANSFERASE"/>
    <property type="match status" value="1"/>
</dbReference>
<evidence type="ECO:0000259" key="5">
    <source>
        <dbReference type="PROSITE" id="PS51186"/>
    </source>
</evidence>
<feature type="binding site" evidence="4">
    <location>
        <begin position="222"/>
        <end position="224"/>
    </location>
    <ligand>
        <name>acetyl-CoA</name>
        <dbReference type="ChEBI" id="CHEBI:57288"/>
        <label>2</label>
    </ligand>
</feature>
<evidence type="ECO:0000313" key="6">
    <source>
        <dbReference type="EMBL" id="GAA4177074.1"/>
    </source>
</evidence>
<dbReference type="CDD" id="cd04301">
    <property type="entry name" value="NAT_SF"/>
    <property type="match status" value="1"/>
</dbReference>
<keyword evidence="1 4" id="KW-0808">Transferase</keyword>
<dbReference type="PIRSF" id="PIRSF021524">
    <property type="entry name" value="MSH_acetyltransferase"/>
    <property type="match status" value="1"/>
</dbReference>
<gene>
    <name evidence="4" type="primary">mshD</name>
    <name evidence="6" type="ORF">GCM10022287_25290</name>
</gene>
<evidence type="ECO:0000256" key="3">
    <source>
        <dbReference type="ARBA" id="ARBA00023315"/>
    </source>
</evidence>
<comment type="caution">
    <text evidence="6">The sequence shown here is derived from an EMBL/GenBank/DDBJ whole genome shotgun (WGS) entry which is preliminary data.</text>
</comment>
<dbReference type="InterPro" id="IPR017813">
    <property type="entry name" value="Mycothiol_AcTrfase"/>
</dbReference>
<dbReference type="Pfam" id="PF00583">
    <property type="entry name" value="Acetyltransf_1"/>
    <property type="match status" value="1"/>
</dbReference>
<feature type="binding site" evidence="4">
    <location>
        <begin position="229"/>
        <end position="235"/>
    </location>
    <ligand>
        <name>acetyl-CoA</name>
        <dbReference type="ChEBI" id="CHEBI:57288"/>
        <label>2</label>
    </ligand>
</feature>
<comment type="subunit">
    <text evidence="4">Monomer.</text>
</comment>
<comment type="similarity">
    <text evidence="4">Belongs to the acetyltransferase family. MshD subfamily.</text>
</comment>
<evidence type="ECO:0000313" key="7">
    <source>
        <dbReference type="Proteomes" id="UP001501079"/>
    </source>
</evidence>
<evidence type="ECO:0000256" key="1">
    <source>
        <dbReference type="ARBA" id="ARBA00022679"/>
    </source>
</evidence>
<feature type="binding site" evidence="4">
    <location>
        <position position="218"/>
    </location>
    <ligand>
        <name>1D-myo-inositol 2-(L-cysteinylamino)-2-deoxy-alpha-D-glucopyranoside</name>
        <dbReference type="ChEBI" id="CHEBI:58887"/>
    </ligand>
</feature>
<organism evidence="6 7">
    <name type="scientific">Gryllotalpicola koreensis</name>
    <dbReference type="NCBI Taxonomy" id="993086"/>
    <lineage>
        <taxon>Bacteria</taxon>
        <taxon>Bacillati</taxon>
        <taxon>Actinomycetota</taxon>
        <taxon>Actinomycetes</taxon>
        <taxon>Micrococcales</taxon>
        <taxon>Microbacteriaceae</taxon>
        <taxon>Gryllotalpicola</taxon>
    </lineage>
</organism>
<comment type="catalytic activity">
    <reaction evidence="4">
        <text>1D-myo-inositol 2-(L-cysteinylamino)-2-deoxy-alpha-D-glucopyranoside + acetyl-CoA = mycothiol + CoA + H(+)</text>
        <dbReference type="Rhea" id="RHEA:26172"/>
        <dbReference type="ChEBI" id="CHEBI:15378"/>
        <dbReference type="ChEBI" id="CHEBI:16768"/>
        <dbReference type="ChEBI" id="CHEBI:57287"/>
        <dbReference type="ChEBI" id="CHEBI:57288"/>
        <dbReference type="ChEBI" id="CHEBI:58887"/>
        <dbReference type="EC" id="2.3.1.189"/>
    </reaction>
</comment>
<name>A0ABP8A3N3_9MICO</name>
<feature type="domain" description="N-acetyltransferase" evidence="5">
    <location>
        <begin position="1"/>
        <end position="129"/>
    </location>
</feature>
<evidence type="ECO:0000256" key="4">
    <source>
        <dbReference type="HAMAP-Rule" id="MF_01698"/>
    </source>
</evidence>
<dbReference type="EC" id="2.3.1.189" evidence="4"/>
<sequence length="285" mass="30019">MTPAAVDLVETDASAAGALLDPFDEQTALDVAAGRRALFALRKTQGGSAAGSAVLGAGALDLFVAPEFRAAGLGGAAAARLLERAGAGPLTAWSHEDHPAARALAARFGFTAVRTLLQLRLELLGLDTPPAAATRPSGILFTSFRPGVDDAEWVALNARVFAWHPEQGSTTAADLAERQAEPWFRADDFLVARDDDGAMIGYNWLKIEPDGPTMSTGEIYVIGVAPEAAGKGLGRSLMDAGLARLRELGCTAAELYVEADNASAVHLYRSLGFRDHRVHVQYARV</sequence>
<dbReference type="PROSITE" id="PS51186">
    <property type="entry name" value="GNAT"/>
    <property type="match status" value="2"/>
</dbReference>
<keyword evidence="2 4" id="KW-0677">Repeat</keyword>
<dbReference type="EMBL" id="BAABBW010000004">
    <property type="protein sequence ID" value="GAA4177074.1"/>
    <property type="molecule type" value="Genomic_DNA"/>
</dbReference>
<dbReference type="HAMAP" id="MF_01698">
    <property type="entry name" value="MshD"/>
    <property type="match status" value="1"/>
</dbReference>
<keyword evidence="7" id="KW-1185">Reference proteome</keyword>
<dbReference type="InterPro" id="IPR016181">
    <property type="entry name" value="Acyl_CoA_acyltransferase"/>
</dbReference>
<dbReference type="SUPFAM" id="SSF55729">
    <property type="entry name" value="Acyl-CoA N-acyltransferases (Nat)"/>
    <property type="match status" value="2"/>
</dbReference>
<feature type="domain" description="N-acetyltransferase" evidence="5">
    <location>
        <begin position="139"/>
        <end position="285"/>
    </location>
</feature>
<dbReference type="InterPro" id="IPR000182">
    <property type="entry name" value="GNAT_dom"/>
</dbReference>
<proteinExistence type="inferred from homology"/>
<dbReference type="PANTHER" id="PTHR43617:SF31">
    <property type="entry name" value="MYCOTHIOL ACETYLTRANSFERASE"/>
    <property type="match status" value="1"/>
</dbReference>
<feature type="binding site" evidence="4">
    <location>
        <position position="25"/>
    </location>
    <ligand>
        <name>1D-myo-inositol 2-(L-cysteinylamino)-2-deoxy-alpha-D-glucopyranoside</name>
        <dbReference type="ChEBI" id="CHEBI:58887"/>
    </ligand>
</feature>
<dbReference type="Gene3D" id="3.40.630.30">
    <property type="match status" value="1"/>
</dbReference>
<feature type="binding site" evidence="4">
    <location>
        <position position="206"/>
    </location>
    <ligand>
        <name>1D-myo-inositol 2-(L-cysteinylamino)-2-deoxy-alpha-D-glucopyranoside</name>
        <dbReference type="ChEBI" id="CHEBI:58887"/>
    </ligand>
</feature>
<feature type="binding site" evidence="4">
    <location>
        <position position="166"/>
    </location>
    <ligand>
        <name>1D-myo-inositol 2-(L-cysteinylamino)-2-deoxy-alpha-D-glucopyranoside</name>
        <dbReference type="ChEBI" id="CHEBI:58887"/>
    </ligand>
</feature>
<accession>A0ABP8A3N3</accession>
<comment type="caution">
    <text evidence="4">Lacks conserved residue(s) required for the propagation of feature annotation.</text>
</comment>
<comment type="function">
    <text evidence="4">Catalyzes the transfer of acetyl from acetyl-CoA to desacetylmycothiol (Cys-GlcN-Ins) to form mycothiol.</text>
</comment>
<dbReference type="RefSeq" id="WP_344754949.1">
    <property type="nucleotide sequence ID" value="NZ_BAABBW010000004.1"/>
</dbReference>
<dbReference type="InterPro" id="IPR050276">
    <property type="entry name" value="MshD_Acetyltransferase"/>
</dbReference>
<feature type="binding site" evidence="4">
    <location>
        <begin position="261"/>
        <end position="266"/>
    </location>
    <ligand>
        <name>acetyl-CoA</name>
        <dbReference type="ChEBI" id="CHEBI:57288"/>
        <label>2</label>
    </ligand>
</feature>
<reference evidence="7" key="1">
    <citation type="journal article" date="2019" name="Int. J. Syst. Evol. Microbiol.">
        <title>The Global Catalogue of Microorganisms (GCM) 10K type strain sequencing project: providing services to taxonomists for standard genome sequencing and annotation.</title>
        <authorList>
            <consortium name="The Broad Institute Genomics Platform"/>
            <consortium name="The Broad Institute Genome Sequencing Center for Infectious Disease"/>
            <person name="Wu L."/>
            <person name="Ma J."/>
        </authorList>
    </citation>
    <scope>NUCLEOTIDE SEQUENCE [LARGE SCALE GENOMIC DNA]</scope>
    <source>
        <strain evidence="7">JCM 17591</strain>
    </source>
</reference>
<feature type="binding site" evidence="4">
    <location>
        <begin position="62"/>
        <end position="64"/>
    </location>
    <ligand>
        <name>acetyl-CoA</name>
        <dbReference type="ChEBI" id="CHEBI:57288"/>
        <label>1</label>
    </ligand>
</feature>